<proteinExistence type="predicted"/>
<gene>
    <name evidence="1" type="ORF">BMJ33_30765</name>
</gene>
<dbReference type="EMBL" id="NBUC01000155">
    <property type="protein sequence ID" value="PLT94968.1"/>
    <property type="molecule type" value="Genomic_DNA"/>
</dbReference>
<comment type="caution">
    <text evidence="1">The sequence shown here is derived from an EMBL/GenBank/DDBJ whole genome shotgun (WGS) entry which is preliminary data.</text>
</comment>
<evidence type="ECO:0000313" key="1">
    <source>
        <dbReference type="EMBL" id="PLT94968.1"/>
    </source>
</evidence>
<protein>
    <submittedName>
        <fullName evidence="1">Uncharacterized protein</fullName>
    </submittedName>
</protein>
<name>A0ABX4TDB0_9HYPH</name>
<accession>A0ABX4TDB0</accession>
<keyword evidence="2" id="KW-1185">Reference proteome</keyword>
<dbReference type="Proteomes" id="UP001190825">
    <property type="component" value="Unassembled WGS sequence"/>
</dbReference>
<dbReference type="RefSeq" id="WP_101779988.1">
    <property type="nucleotide sequence ID" value="NZ_NBUC01000155.1"/>
</dbReference>
<organism evidence="1 2">
    <name type="scientific">Sinorhizobium medicae</name>
    <dbReference type="NCBI Taxonomy" id="110321"/>
    <lineage>
        <taxon>Bacteria</taxon>
        <taxon>Pseudomonadati</taxon>
        <taxon>Pseudomonadota</taxon>
        <taxon>Alphaproteobacteria</taxon>
        <taxon>Hyphomicrobiales</taxon>
        <taxon>Rhizobiaceae</taxon>
        <taxon>Sinorhizobium/Ensifer group</taxon>
        <taxon>Sinorhizobium</taxon>
    </lineage>
</organism>
<reference evidence="1 2" key="1">
    <citation type="journal article" date="2018" name="FEMS Microbiol. Ecol.">
        <title>Co-invading symbiotic mutualists of Medicago polymorpha retain high ancestral diversity and contain diverse accessory genomes.</title>
        <authorList>
            <person name="Porter S.S."/>
            <person name="Faber-Hammond J.J."/>
            <person name="Friesen M.L."/>
        </authorList>
    </citation>
    <scope>NUCLEOTIDE SEQUENCE [LARGE SCALE GENOMIC DNA]</scope>
    <source>
        <strain evidence="1 2">Str16</strain>
    </source>
</reference>
<sequence length="134" mass="15333">MKSKPGQLVPSIEECVKALADTLVRIERPETDRSENVAPIVSFLLATLAKMPDYLRVAFRILTLVFDAWPLVVTGKPFHRLDLAGRINQVEQWNQSRLVFRQALIAFYRSFVIFGLYSELSKEDAYRGVCTKQD</sequence>
<evidence type="ECO:0000313" key="2">
    <source>
        <dbReference type="Proteomes" id="UP001190825"/>
    </source>
</evidence>